<dbReference type="EMBL" id="UOET01000524">
    <property type="protein sequence ID" value="VAW30480.1"/>
    <property type="molecule type" value="Genomic_DNA"/>
</dbReference>
<evidence type="ECO:0000256" key="7">
    <source>
        <dbReference type="SAM" id="Phobius"/>
    </source>
</evidence>
<dbReference type="InterPro" id="IPR025857">
    <property type="entry name" value="MacB_PCD"/>
</dbReference>
<evidence type="ECO:0000256" key="5">
    <source>
        <dbReference type="ARBA" id="ARBA00023136"/>
    </source>
</evidence>
<evidence type="ECO:0000313" key="10">
    <source>
        <dbReference type="EMBL" id="VAW30480.1"/>
    </source>
</evidence>
<keyword evidence="4 7" id="KW-1133">Transmembrane helix</keyword>
<organism evidence="10">
    <name type="scientific">hydrothermal vent metagenome</name>
    <dbReference type="NCBI Taxonomy" id="652676"/>
    <lineage>
        <taxon>unclassified sequences</taxon>
        <taxon>metagenomes</taxon>
        <taxon>ecological metagenomes</taxon>
    </lineage>
</organism>
<evidence type="ECO:0000256" key="1">
    <source>
        <dbReference type="ARBA" id="ARBA00004651"/>
    </source>
</evidence>
<dbReference type="PANTHER" id="PTHR30572:SF4">
    <property type="entry name" value="ABC TRANSPORTER PERMEASE YTRF"/>
    <property type="match status" value="1"/>
</dbReference>
<evidence type="ECO:0000256" key="2">
    <source>
        <dbReference type="ARBA" id="ARBA00022475"/>
    </source>
</evidence>
<evidence type="ECO:0000259" key="8">
    <source>
        <dbReference type="Pfam" id="PF02687"/>
    </source>
</evidence>
<evidence type="ECO:0000256" key="4">
    <source>
        <dbReference type="ARBA" id="ARBA00022989"/>
    </source>
</evidence>
<keyword evidence="2" id="KW-1003">Cell membrane</keyword>
<accession>A0A3B0UMY1</accession>
<feature type="domain" description="ABC3 transporter permease C-terminal" evidence="8">
    <location>
        <begin position="292"/>
        <end position="405"/>
    </location>
</feature>
<comment type="subcellular location">
    <subcellularLocation>
        <location evidence="1">Cell membrane</location>
        <topology evidence="1">Multi-pass membrane protein</topology>
    </subcellularLocation>
</comment>
<reference evidence="10" key="1">
    <citation type="submission" date="2018-06" db="EMBL/GenBank/DDBJ databases">
        <authorList>
            <person name="Zhirakovskaya E."/>
        </authorList>
    </citation>
    <scope>NUCLEOTIDE SEQUENCE</scope>
</reference>
<evidence type="ECO:0000256" key="6">
    <source>
        <dbReference type="ARBA" id="ARBA00038076"/>
    </source>
</evidence>
<dbReference type="Pfam" id="PF12704">
    <property type="entry name" value="MacB_PCD"/>
    <property type="match status" value="1"/>
</dbReference>
<feature type="transmembrane region" description="Helical" evidence="7">
    <location>
        <begin position="26"/>
        <end position="46"/>
    </location>
</feature>
<feature type="transmembrane region" description="Helical" evidence="7">
    <location>
        <begin position="282"/>
        <end position="310"/>
    </location>
</feature>
<protein>
    <submittedName>
        <fullName evidence="10">ABC-type antimicrobial peptide transport system, permease component</fullName>
    </submittedName>
</protein>
<feature type="transmembrane region" description="Helical" evidence="7">
    <location>
        <begin position="331"/>
        <end position="358"/>
    </location>
</feature>
<dbReference type="PANTHER" id="PTHR30572">
    <property type="entry name" value="MEMBRANE COMPONENT OF TRANSPORTER-RELATED"/>
    <property type="match status" value="1"/>
</dbReference>
<proteinExistence type="inferred from homology"/>
<dbReference type="AlphaFoldDB" id="A0A3B0UMY1"/>
<feature type="transmembrane region" description="Helical" evidence="7">
    <location>
        <begin position="378"/>
        <end position="400"/>
    </location>
</feature>
<keyword evidence="5 7" id="KW-0472">Membrane</keyword>
<dbReference type="InterPro" id="IPR050250">
    <property type="entry name" value="Macrolide_Exporter_MacB"/>
</dbReference>
<evidence type="ECO:0000259" key="9">
    <source>
        <dbReference type="Pfam" id="PF12704"/>
    </source>
</evidence>
<sequence>MIVLKLIYESLVFAYRSLVINKIRTFLSLLGITIGIFSIISVFTIFDSLQSNIESEINSLGSNVLFIQKWPWVMGGGMPWWKYFQRPQPTIEEMQEILKRSNTVADAAYMFSVTRNVYNGDNSMDNIPIVSVSYHYNKVMPFDLQEGRYFTQNESQGGRNLAIIGADVATNLYPHVDPIGRSIKVFGRKLLVIGVIKKKGESVFGNSSDSWVIIPVNYARTVVSSKNINASIVVVSKPYVSVDAMKDELTGIMRSVRKLKPRADDNFAINQTDIINKGFDKLFSVLAMVGWIIGGFSLLVGGFGIANIMFVSVKERTSQIGIQKSLGAKNYFIMLQFLFEAFFLSVLGGIVGLLLVFVITYASSSLVGFTLTLTLKNIMLGIGVSGFIGIISGFVPAWSASRLDPVEAMRTTF</sequence>
<comment type="similarity">
    <text evidence="6">Belongs to the ABC-4 integral membrane protein family.</text>
</comment>
<feature type="domain" description="MacB-like periplasmic core" evidence="9">
    <location>
        <begin position="25"/>
        <end position="250"/>
    </location>
</feature>
<name>A0A3B0UMY1_9ZZZZ</name>
<dbReference type="InterPro" id="IPR003838">
    <property type="entry name" value="ABC3_permease_C"/>
</dbReference>
<dbReference type="GO" id="GO:0022857">
    <property type="term" value="F:transmembrane transporter activity"/>
    <property type="evidence" value="ECO:0007669"/>
    <property type="project" value="TreeGrafter"/>
</dbReference>
<gene>
    <name evidence="10" type="ORF">MNBD_BACTEROID07-1378</name>
</gene>
<keyword evidence="3 7" id="KW-0812">Transmembrane</keyword>
<evidence type="ECO:0000256" key="3">
    <source>
        <dbReference type="ARBA" id="ARBA00022692"/>
    </source>
</evidence>
<dbReference type="Pfam" id="PF02687">
    <property type="entry name" value="FtsX"/>
    <property type="match status" value="1"/>
</dbReference>
<dbReference type="GO" id="GO:0005886">
    <property type="term" value="C:plasma membrane"/>
    <property type="evidence" value="ECO:0007669"/>
    <property type="project" value="UniProtKB-SubCell"/>
</dbReference>